<dbReference type="Proteomes" id="UP000612055">
    <property type="component" value="Unassembled WGS sequence"/>
</dbReference>
<sequence length="704" mass="73800">MPRPDQPVADRQRGRYAQLHKLDEAAARDDREMRSRLQRRVERRATAHAVMLEAIALEKEIESKRCKLCDVLRAEAWGLGHSNWTERRCGQCWKAQAEELAKLRHVGAHAPYRRGLSTGSAAGARPGPVPAPLHVAPLLADVAPDSATELLAALRARDPDALMALLDSRALQRHFGTVGSHGAATGGDGAAGGQPSPLSPVPAPEHPTGGVYYHDAVLATLARASEAGAGAGAGPAAGSDGGSARSFASSAMAHAGAQGGPQGRQPVGHYDGGAAEAGTEGSPGSGSARQKHDGEEEEEEEEESGDEGAGHGPRQGLGRDGGGRHRGSEGAGAHPPPQPGGSEPAAHLRQAGRARAQGNRVSFAPSPELAPLRPATAAGGAEPGPGPSGGHSPAPPRPQSAPAVSGPPGRPPLRSPGSAPDPAVAVRGGGGFRPQPRPLPSQPRPLPTDREGLVGQLARAEREVVFGAGQRARSEALLLAHQLRAALADLRLLDRKAARAQAVHRRAVRQDTRDEAGTRRVIREGRTEPPLSPTAVRRLAHPEAFYEDPHRRRPRWLEHVHPPRPDPARAIDVVNWRPPSAREPPPRHTEGLAAAGDWAPGDRYRYDWELAWVRSSRVEEYRSAAQKEREYLAAWAELQARARVSLGLSWVGSGGPGGLEDAREAASSQWSGGPEGHSAGGSAGLRDVGGEGEGESEGEEASLA</sequence>
<feature type="compositionally biased region" description="Gly residues" evidence="1">
    <location>
        <begin position="229"/>
        <end position="241"/>
    </location>
</feature>
<feature type="compositionally biased region" description="Gly residues" evidence="1">
    <location>
        <begin position="310"/>
        <end position="320"/>
    </location>
</feature>
<organism evidence="2 3">
    <name type="scientific">Edaphochlamys debaryana</name>
    <dbReference type="NCBI Taxonomy" id="47281"/>
    <lineage>
        <taxon>Eukaryota</taxon>
        <taxon>Viridiplantae</taxon>
        <taxon>Chlorophyta</taxon>
        <taxon>core chlorophytes</taxon>
        <taxon>Chlorophyceae</taxon>
        <taxon>CS clade</taxon>
        <taxon>Chlamydomonadales</taxon>
        <taxon>Chlamydomonadales incertae sedis</taxon>
        <taxon>Edaphochlamys</taxon>
    </lineage>
</organism>
<feature type="region of interest" description="Disordered" evidence="1">
    <location>
        <begin position="651"/>
        <end position="704"/>
    </location>
</feature>
<feature type="compositionally biased region" description="Low complexity" evidence="1">
    <location>
        <begin position="349"/>
        <end position="358"/>
    </location>
</feature>
<reference evidence="2" key="1">
    <citation type="journal article" date="2020" name="bioRxiv">
        <title>Comparative genomics of Chlamydomonas.</title>
        <authorList>
            <person name="Craig R.J."/>
            <person name="Hasan A.R."/>
            <person name="Ness R.W."/>
            <person name="Keightley P.D."/>
        </authorList>
    </citation>
    <scope>NUCLEOTIDE SEQUENCE</scope>
    <source>
        <strain evidence="2">CCAP 11/70</strain>
    </source>
</reference>
<feature type="compositionally biased region" description="Acidic residues" evidence="1">
    <location>
        <begin position="295"/>
        <end position="306"/>
    </location>
</feature>
<comment type="caution">
    <text evidence="2">The sequence shown here is derived from an EMBL/GenBank/DDBJ whole genome shotgun (WGS) entry which is preliminary data.</text>
</comment>
<protein>
    <submittedName>
        <fullName evidence="2">Uncharacterized protein</fullName>
    </submittedName>
</protein>
<name>A0A836BYU5_9CHLO</name>
<feature type="compositionally biased region" description="Acidic residues" evidence="1">
    <location>
        <begin position="690"/>
        <end position="704"/>
    </location>
</feature>
<keyword evidence="3" id="KW-1185">Reference proteome</keyword>
<dbReference type="OrthoDB" id="542750at2759"/>
<evidence type="ECO:0000256" key="1">
    <source>
        <dbReference type="SAM" id="MobiDB-lite"/>
    </source>
</evidence>
<dbReference type="AlphaFoldDB" id="A0A836BYU5"/>
<proteinExistence type="predicted"/>
<feature type="region of interest" description="Disordered" evidence="1">
    <location>
        <begin position="178"/>
        <end position="209"/>
    </location>
</feature>
<feature type="compositionally biased region" description="Pro residues" evidence="1">
    <location>
        <begin position="435"/>
        <end position="446"/>
    </location>
</feature>
<accession>A0A836BYU5</accession>
<evidence type="ECO:0000313" key="2">
    <source>
        <dbReference type="EMBL" id="KAG2492624.1"/>
    </source>
</evidence>
<feature type="compositionally biased region" description="Low complexity" evidence="1">
    <location>
        <begin position="242"/>
        <end position="256"/>
    </location>
</feature>
<evidence type="ECO:0000313" key="3">
    <source>
        <dbReference type="Proteomes" id="UP000612055"/>
    </source>
</evidence>
<feature type="region of interest" description="Disordered" evidence="1">
    <location>
        <begin position="228"/>
        <end position="451"/>
    </location>
</feature>
<feature type="compositionally biased region" description="Gly residues" evidence="1">
    <location>
        <begin position="673"/>
        <end position="683"/>
    </location>
</feature>
<gene>
    <name evidence="2" type="ORF">HYH03_009040</name>
</gene>
<dbReference type="EMBL" id="JAEHOE010000043">
    <property type="protein sequence ID" value="KAG2492624.1"/>
    <property type="molecule type" value="Genomic_DNA"/>
</dbReference>